<dbReference type="EMBL" id="NAPY01000031">
    <property type="protein sequence ID" value="MUL38084.1"/>
    <property type="molecule type" value="Genomic_DNA"/>
</dbReference>
<dbReference type="Pfam" id="PF07099">
    <property type="entry name" value="DUF1361"/>
    <property type="match status" value="1"/>
</dbReference>
<accession>A0A6N8FZC7</accession>
<feature type="transmembrane region" description="Helical" evidence="1">
    <location>
        <begin position="29"/>
        <end position="48"/>
    </location>
</feature>
<reference evidence="2 3" key="1">
    <citation type="journal article" date="2019" name="Front. Microbiol.">
        <title>Genomic Features for Desiccation Tolerance and Sugar Biosynthesis in the Extremophile Gloeocapsopsis sp. UTEX B3054.</title>
        <authorList>
            <person name="Urrejola C."/>
            <person name="Alcorta J."/>
            <person name="Salas L."/>
            <person name="Vasquez M."/>
            <person name="Polz M.F."/>
            <person name="Vicuna R."/>
            <person name="Diez B."/>
        </authorList>
    </citation>
    <scope>NUCLEOTIDE SEQUENCE [LARGE SCALE GENOMIC DNA]</scope>
    <source>
        <strain evidence="2 3">1H9</strain>
    </source>
</reference>
<keyword evidence="1" id="KW-1133">Transmembrane helix</keyword>
<dbReference type="RefSeq" id="WP_196601706.1">
    <property type="nucleotide sequence ID" value="NZ_CAWNSU010000015.1"/>
</dbReference>
<feature type="transmembrane region" description="Helical" evidence="1">
    <location>
        <begin position="134"/>
        <end position="153"/>
    </location>
</feature>
<comment type="caution">
    <text evidence="2">The sequence shown here is derived from an EMBL/GenBank/DDBJ whole genome shotgun (WGS) entry which is preliminary data.</text>
</comment>
<feature type="transmembrane region" description="Helical" evidence="1">
    <location>
        <begin position="184"/>
        <end position="201"/>
    </location>
</feature>
<gene>
    <name evidence="2" type="ORF">BWI75_17550</name>
</gene>
<dbReference type="InterPro" id="IPR009793">
    <property type="entry name" value="DUF1361"/>
</dbReference>
<keyword evidence="1" id="KW-0812">Transmembrane</keyword>
<evidence type="ECO:0000313" key="2">
    <source>
        <dbReference type="EMBL" id="MUL38084.1"/>
    </source>
</evidence>
<evidence type="ECO:0000313" key="3">
    <source>
        <dbReference type="Proteomes" id="UP000441797"/>
    </source>
</evidence>
<evidence type="ECO:0008006" key="4">
    <source>
        <dbReference type="Google" id="ProtNLM"/>
    </source>
</evidence>
<dbReference type="AlphaFoldDB" id="A0A6N8FZC7"/>
<evidence type="ECO:0000256" key="1">
    <source>
        <dbReference type="SAM" id="Phobius"/>
    </source>
</evidence>
<protein>
    <recommendedName>
        <fullName evidence="4">DUF1361 domain-containing protein</fullName>
    </recommendedName>
</protein>
<dbReference type="Proteomes" id="UP000441797">
    <property type="component" value="Unassembled WGS sequence"/>
</dbReference>
<keyword evidence="3" id="KW-1185">Reference proteome</keyword>
<organism evidence="2 3">
    <name type="scientific">Gloeocapsopsis dulcis AAB1 = 1H9</name>
    <dbReference type="NCBI Taxonomy" id="1433147"/>
    <lineage>
        <taxon>Bacteria</taxon>
        <taxon>Bacillati</taxon>
        <taxon>Cyanobacteriota</taxon>
        <taxon>Cyanophyceae</taxon>
        <taxon>Oscillatoriophycideae</taxon>
        <taxon>Chroococcales</taxon>
        <taxon>Chroococcaceae</taxon>
        <taxon>Gloeocapsopsis</taxon>
        <taxon>Gloeocapsopsis dulcis</taxon>
    </lineage>
</organism>
<keyword evidence="1" id="KW-0472">Membrane</keyword>
<proteinExistence type="predicted"/>
<name>A0A6N8FZC7_9CHRO</name>
<feature type="transmembrane region" description="Helical" evidence="1">
    <location>
        <begin position="57"/>
        <end position="76"/>
    </location>
</feature>
<feature type="transmembrane region" description="Helical" evidence="1">
    <location>
        <begin position="96"/>
        <end position="122"/>
    </location>
</feature>
<sequence length="225" mass="26415">MENHIFATRVFTELSTQLVRAFDAIYSGWILWNLFLAFIPLALSFWLFRRKTRSRSLVWWIIFVVFVAFLPNAPYVLTDIIHLVRGIRPGLSPWVITLFVIPVHLFAMLIGFEAYVVSLINQGYYLRHQGARQFVVWGELIAHALCAVGVYLGRFRRFNSWDLVTEPGSVLLRTVNDLTEQRPLFVMFIIFIILTIFYWIMKQITLGLVLRIHYARAKIDIDQYL</sequence>